<dbReference type="Proteomes" id="UP001046870">
    <property type="component" value="Chromosome 20"/>
</dbReference>
<organism evidence="3 4">
    <name type="scientific">Megalops atlanticus</name>
    <name type="common">Tarpon</name>
    <name type="synonym">Clupea gigantea</name>
    <dbReference type="NCBI Taxonomy" id="7932"/>
    <lineage>
        <taxon>Eukaryota</taxon>
        <taxon>Metazoa</taxon>
        <taxon>Chordata</taxon>
        <taxon>Craniata</taxon>
        <taxon>Vertebrata</taxon>
        <taxon>Euteleostomi</taxon>
        <taxon>Actinopterygii</taxon>
        <taxon>Neopterygii</taxon>
        <taxon>Teleostei</taxon>
        <taxon>Elopiformes</taxon>
        <taxon>Megalopidae</taxon>
        <taxon>Megalops</taxon>
    </lineage>
</organism>
<feature type="domain" description="Fibronectin type-III" evidence="2">
    <location>
        <begin position="66"/>
        <end position="154"/>
    </location>
</feature>
<dbReference type="Gene3D" id="2.60.40.10">
    <property type="entry name" value="Immunoglobulins"/>
    <property type="match status" value="4"/>
</dbReference>
<feature type="domain" description="Fibronectin type-III" evidence="2">
    <location>
        <begin position="332"/>
        <end position="392"/>
    </location>
</feature>
<dbReference type="InterPro" id="IPR013783">
    <property type="entry name" value="Ig-like_fold"/>
</dbReference>
<gene>
    <name evidence="3" type="ORF">MATL_G00220610</name>
</gene>
<accession>A0A9D3SW80</accession>
<dbReference type="OrthoDB" id="8933989at2759"/>
<comment type="caution">
    <text evidence="3">The sequence shown here is derived from an EMBL/GenBank/DDBJ whole genome shotgun (WGS) entry which is preliminary data.</text>
</comment>
<dbReference type="InterPro" id="IPR050991">
    <property type="entry name" value="ECM_Regulatory_Proteins"/>
</dbReference>
<dbReference type="PANTHER" id="PTHR46708:SF2">
    <property type="entry name" value="FIBRONECTIN TYPE-III DOMAIN-CONTAINING PROTEIN"/>
    <property type="match status" value="1"/>
</dbReference>
<dbReference type="SUPFAM" id="SSF49265">
    <property type="entry name" value="Fibronectin type III"/>
    <property type="match status" value="3"/>
</dbReference>
<evidence type="ECO:0000256" key="1">
    <source>
        <dbReference type="ARBA" id="ARBA00022737"/>
    </source>
</evidence>
<dbReference type="AlphaFoldDB" id="A0A9D3SW80"/>
<dbReference type="CDD" id="cd00063">
    <property type="entry name" value="FN3"/>
    <property type="match status" value="3"/>
</dbReference>
<dbReference type="SMART" id="SM00060">
    <property type="entry name" value="FN3"/>
    <property type="match status" value="4"/>
</dbReference>
<dbReference type="InterPro" id="IPR003961">
    <property type="entry name" value="FN3_dom"/>
</dbReference>
<reference evidence="3" key="1">
    <citation type="submission" date="2021-01" db="EMBL/GenBank/DDBJ databases">
        <authorList>
            <person name="Zahm M."/>
            <person name="Roques C."/>
            <person name="Cabau C."/>
            <person name="Klopp C."/>
            <person name="Donnadieu C."/>
            <person name="Jouanno E."/>
            <person name="Lampietro C."/>
            <person name="Louis A."/>
            <person name="Herpin A."/>
            <person name="Echchiki A."/>
            <person name="Berthelot C."/>
            <person name="Parey E."/>
            <person name="Roest-Crollius H."/>
            <person name="Braasch I."/>
            <person name="Postlethwait J."/>
            <person name="Bobe J."/>
            <person name="Montfort J."/>
            <person name="Bouchez O."/>
            <person name="Begum T."/>
            <person name="Mejri S."/>
            <person name="Adams A."/>
            <person name="Chen W.-J."/>
            <person name="Guiguen Y."/>
        </authorList>
    </citation>
    <scope>NUCLEOTIDE SEQUENCE</scope>
    <source>
        <strain evidence="3">YG-15Mar2019-1</strain>
        <tissue evidence="3">Brain</tissue>
    </source>
</reference>
<evidence type="ECO:0000313" key="3">
    <source>
        <dbReference type="EMBL" id="KAG7458478.1"/>
    </source>
</evidence>
<proteinExistence type="predicted"/>
<feature type="domain" description="Fibronectin type-III" evidence="2">
    <location>
        <begin position="155"/>
        <end position="247"/>
    </location>
</feature>
<keyword evidence="1" id="KW-0677">Repeat</keyword>
<sequence>MDRQSLSFRVTCISDRGQRSIKVKVNHISIQSLRLGNTYWFSVATVGNKGSLSKCVSASVQTVIPAPVELTEESVDTTSFTLSWREPHGLDQTPCFLVSYSSPGTEPQFISTESLTVTLSNLQPGTEYTVSVFTELENGNQSEAASKSICTKPSAPGRVRVEEVRSRSVRLCWDTPTEMEGVSYTFSISYRCAGEKPKEVRTGSNSNTTVLSDLRAGVEYSFSVSTVLHNGSRSRASSAKECTRKLHISSVDETSVSVSWDRPTDMKGVPHTFRVTWGDSRGQTDSFTTENGTAVPHLRPGTECSISVCTVLQSNGLESDPICTTVQTEPSAPGRVRVEEVRSRSVRLCWDTPTEMEGVSYTFSISYSCDGEEPKEQEQAQFSKGVHNGRCP</sequence>
<evidence type="ECO:0000313" key="4">
    <source>
        <dbReference type="Proteomes" id="UP001046870"/>
    </source>
</evidence>
<dbReference type="EMBL" id="JAFDVH010000020">
    <property type="protein sequence ID" value="KAG7458478.1"/>
    <property type="molecule type" value="Genomic_DNA"/>
</dbReference>
<protein>
    <recommendedName>
        <fullName evidence="2">Fibronectin type-III domain-containing protein</fullName>
    </recommendedName>
</protein>
<evidence type="ECO:0000259" key="2">
    <source>
        <dbReference type="PROSITE" id="PS50853"/>
    </source>
</evidence>
<name>A0A9D3SW80_MEGAT</name>
<dbReference type="Pfam" id="PF00041">
    <property type="entry name" value="fn3"/>
    <property type="match status" value="3"/>
</dbReference>
<dbReference type="PANTHER" id="PTHR46708">
    <property type="entry name" value="TENASCIN"/>
    <property type="match status" value="1"/>
</dbReference>
<keyword evidence="4" id="KW-1185">Reference proteome</keyword>
<dbReference type="PROSITE" id="PS50853">
    <property type="entry name" value="FN3"/>
    <property type="match status" value="3"/>
</dbReference>
<dbReference type="InterPro" id="IPR036116">
    <property type="entry name" value="FN3_sf"/>
</dbReference>